<dbReference type="Proteomes" id="UP000799291">
    <property type="component" value="Unassembled WGS sequence"/>
</dbReference>
<reference evidence="2" key="1">
    <citation type="journal article" date="2020" name="Stud. Mycol.">
        <title>101 Dothideomycetes genomes: a test case for predicting lifestyles and emergence of pathogens.</title>
        <authorList>
            <person name="Haridas S."/>
            <person name="Albert R."/>
            <person name="Binder M."/>
            <person name="Bloem J."/>
            <person name="Labutti K."/>
            <person name="Salamov A."/>
            <person name="Andreopoulos B."/>
            <person name="Baker S."/>
            <person name="Barry K."/>
            <person name="Bills G."/>
            <person name="Bluhm B."/>
            <person name="Cannon C."/>
            <person name="Castanera R."/>
            <person name="Culley D."/>
            <person name="Daum C."/>
            <person name="Ezra D."/>
            <person name="Gonzalez J."/>
            <person name="Henrissat B."/>
            <person name="Kuo A."/>
            <person name="Liang C."/>
            <person name="Lipzen A."/>
            <person name="Lutzoni F."/>
            <person name="Magnuson J."/>
            <person name="Mondo S."/>
            <person name="Nolan M."/>
            <person name="Ohm R."/>
            <person name="Pangilinan J."/>
            <person name="Park H.-J."/>
            <person name="Ramirez L."/>
            <person name="Alfaro M."/>
            <person name="Sun H."/>
            <person name="Tritt A."/>
            <person name="Yoshinaga Y."/>
            <person name="Zwiers L.-H."/>
            <person name="Turgeon B."/>
            <person name="Goodwin S."/>
            <person name="Spatafora J."/>
            <person name="Crous P."/>
            <person name="Grigoriev I."/>
        </authorList>
    </citation>
    <scope>NUCLEOTIDE SEQUENCE</scope>
    <source>
        <strain evidence="2">CBS 122367</strain>
    </source>
</reference>
<keyword evidence="3" id="KW-1185">Reference proteome</keyword>
<feature type="compositionally biased region" description="Polar residues" evidence="1">
    <location>
        <begin position="58"/>
        <end position="89"/>
    </location>
</feature>
<dbReference type="EMBL" id="MU005595">
    <property type="protein sequence ID" value="KAF2680721.1"/>
    <property type="molecule type" value="Genomic_DNA"/>
</dbReference>
<feature type="compositionally biased region" description="Polar residues" evidence="1">
    <location>
        <begin position="101"/>
        <end position="131"/>
    </location>
</feature>
<name>A0A6G1IRZ7_9PLEO</name>
<dbReference type="AlphaFoldDB" id="A0A6G1IRZ7"/>
<feature type="region of interest" description="Disordered" evidence="1">
    <location>
        <begin position="58"/>
        <end position="131"/>
    </location>
</feature>
<protein>
    <submittedName>
        <fullName evidence="2">Uncharacterized protein</fullName>
    </submittedName>
</protein>
<evidence type="ECO:0000313" key="2">
    <source>
        <dbReference type="EMBL" id="KAF2680721.1"/>
    </source>
</evidence>
<sequence length="270" mass="29871">MFKKVFKSQYDGPSNGLAKALQRNGLNHQIPSYSSVEYPCSGPTYNPSPSYSITPVEYNQSSLESGGPTSYASASTGPTPVSSEFTGPSSVVYPKSEPVPHQTQTPHSTLHSPALGNTKTGAPQSHVQNGSDGIKKNVVDIYCPLKPNANGDRRAQIPRDVREFRLAKVALIPTIDGKRTFVSFDVVFGEMDKGIFDLVEKYFSCCRKNQMTKHSPEAVKSGQVYTIAQLNIAYRDGSRATVYIKFSSPEEKNRFKADFLDMWRYVEHID</sequence>
<evidence type="ECO:0000256" key="1">
    <source>
        <dbReference type="SAM" id="MobiDB-lite"/>
    </source>
</evidence>
<gene>
    <name evidence="2" type="ORF">K458DRAFT_392762</name>
</gene>
<dbReference type="OrthoDB" id="3799080at2759"/>
<accession>A0A6G1IRZ7</accession>
<proteinExistence type="predicted"/>
<organism evidence="2 3">
    <name type="scientific">Lentithecium fluviatile CBS 122367</name>
    <dbReference type="NCBI Taxonomy" id="1168545"/>
    <lineage>
        <taxon>Eukaryota</taxon>
        <taxon>Fungi</taxon>
        <taxon>Dikarya</taxon>
        <taxon>Ascomycota</taxon>
        <taxon>Pezizomycotina</taxon>
        <taxon>Dothideomycetes</taxon>
        <taxon>Pleosporomycetidae</taxon>
        <taxon>Pleosporales</taxon>
        <taxon>Massarineae</taxon>
        <taxon>Lentitheciaceae</taxon>
        <taxon>Lentithecium</taxon>
    </lineage>
</organism>
<evidence type="ECO:0000313" key="3">
    <source>
        <dbReference type="Proteomes" id="UP000799291"/>
    </source>
</evidence>